<organism evidence="1 2">
    <name type="scientific">Acetanaerobacterium elongatum</name>
    <dbReference type="NCBI Taxonomy" id="258515"/>
    <lineage>
        <taxon>Bacteria</taxon>
        <taxon>Bacillati</taxon>
        <taxon>Bacillota</taxon>
        <taxon>Clostridia</taxon>
        <taxon>Eubacteriales</taxon>
        <taxon>Oscillospiraceae</taxon>
        <taxon>Acetanaerobacterium</taxon>
    </lineage>
</organism>
<dbReference type="STRING" id="258515.SAMN05192585_1552"/>
<dbReference type="RefSeq" id="WP_092643532.1">
    <property type="nucleotide sequence ID" value="NZ_FNID01000055.1"/>
</dbReference>
<sequence>MEIPEFELYLQQLSASLRTGEAERSAIAEEIRQALYTRYNECLVKGLSSRQSIEETLSCFDCPKILAAQFNHVYRSAPIISTVEAVLFRTPAVAVLLVLMLTTLLI</sequence>
<protein>
    <submittedName>
        <fullName evidence="1">Uncharacterized protein</fullName>
    </submittedName>
</protein>
<reference evidence="1 2" key="1">
    <citation type="submission" date="2016-10" db="EMBL/GenBank/DDBJ databases">
        <authorList>
            <person name="de Groot N.N."/>
        </authorList>
    </citation>
    <scope>NUCLEOTIDE SEQUENCE [LARGE SCALE GENOMIC DNA]</scope>
    <source>
        <strain evidence="1 2">CGMCC 1.5012</strain>
    </source>
</reference>
<dbReference type="AlphaFoldDB" id="A0A1H0GSS6"/>
<name>A0A1H0GSS6_9FIRM</name>
<dbReference type="EMBL" id="FNID01000055">
    <property type="protein sequence ID" value="SDO09925.1"/>
    <property type="molecule type" value="Genomic_DNA"/>
</dbReference>
<gene>
    <name evidence="1" type="ORF">SAMN05192585_1552</name>
</gene>
<accession>A0A1H0GSS6</accession>
<proteinExistence type="predicted"/>
<keyword evidence="2" id="KW-1185">Reference proteome</keyword>
<evidence type="ECO:0000313" key="2">
    <source>
        <dbReference type="Proteomes" id="UP000199182"/>
    </source>
</evidence>
<dbReference type="Proteomes" id="UP000199182">
    <property type="component" value="Unassembled WGS sequence"/>
</dbReference>
<evidence type="ECO:0000313" key="1">
    <source>
        <dbReference type="EMBL" id="SDO09925.1"/>
    </source>
</evidence>